<dbReference type="PANTHER" id="PTHR16155:SF18">
    <property type="entry name" value="STERILE ALPHA MOTIF DOMAIN-CONTAINING PROTEIN 9-LIKE"/>
    <property type="match status" value="1"/>
</dbReference>
<dbReference type="SUPFAM" id="SSF47769">
    <property type="entry name" value="SAM/Pointed domain"/>
    <property type="match status" value="2"/>
</dbReference>
<feature type="domain" description="SAM" evidence="2">
    <location>
        <begin position="93"/>
        <end position="137"/>
    </location>
</feature>
<keyword evidence="5" id="KW-1185">Reference proteome</keyword>
<feature type="region of interest" description="Disordered" evidence="1">
    <location>
        <begin position="287"/>
        <end position="329"/>
    </location>
</feature>
<dbReference type="InterPro" id="IPR013761">
    <property type="entry name" value="SAM/pointed_sf"/>
</dbReference>
<sequence length="344" mass="39455">MSESTAEPPPEMETWTMEDVQQWLMTVVKVHQTCADKFIEKEVSGEALAAFKRKDILDLGIKYGPAVKITSYLKKHKEGSQHESQFPAHVENWTKEEVNQWLRQQVKVDAKKAKNLLEEDVSGDCLVCFKKQDFMDLQLKRGSSVKIMKELNRLKNNPEPTLNPARQISTDQEESQEENLPPEKLPGKKETTEEKQPTTPQEANTPNPVVKIKKTLDRLGSRQLKSFKFQLENYEMEGFDTIAQSKLEHKDATDVATLVTNHYGSKEALIVTKDVLKKINQRNLVSQLENNKEERHSDTTSAESEEDTEESESPSKTKEKRKKKKKKKGCCHVRLDLHLPICID</sequence>
<dbReference type="InterPro" id="IPR011029">
    <property type="entry name" value="DEATH-like_dom_sf"/>
</dbReference>
<dbReference type="InterPro" id="IPR004020">
    <property type="entry name" value="DAPIN"/>
</dbReference>
<dbReference type="PANTHER" id="PTHR16155">
    <property type="entry name" value="DED DOMAIN-CONTAINING PROTEIN"/>
    <property type="match status" value="1"/>
</dbReference>
<dbReference type="Pfam" id="PF00536">
    <property type="entry name" value="SAM_1"/>
    <property type="match status" value="1"/>
</dbReference>
<dbReference type="SUPFAM" id="SSF47986">
    <property type="entry name" value="DEATH domain"/>
    <property type="match status" value="1"/>
</dbReference>
<organism evidence="4 5">
    <name type="scientific">Scomber scombrus</name>
    <name type="common">Atlantic mackerel</name>
    <name type="synonym">Scomber vernalis</name>
    <dbReference type="NCBI Taxonomy" id="13677"/>
    <lineage>
        <taxon>Eukaryota</taxon>
        <taxon>Metazoa</taxon>
        <taxon>Chordata</taxon>
        <taxon>Craniata</taxon>
        <taxon>Vertebrata</taxon>
        <taxon>Euteleostomi</taxon>
        <taxon>Actinopterygii</taxon>
        <taxon>Neopterygii</taxon>
        <taxon>Teleostei</taxon>
        <taxon>Neoteleostei</taxon>
        <taxon>Acanthomorphata</taxon>
        <taxon>Pelagiaria</taxon>
        <taxon>Scombriformes</taxon>
        <taxon>Scombridae</taxon>
        <taxon>Scomber</taxon>
    </lineage>
</organism>
<dbReference type="Pfam" id="PF02758">
    <property type="entry name" value="PYRIN"/>
    <property type="match status" value="1"/>
</dbReference>
<dbReference type="PROSITE" id="PS50105">
    <property type="entry name" value="SAM_DOMAIN"/>
    <property type="match status" value="2"/>
</dbReference>
<dbReference type="PROSITE" id="PS50824">
    <property type="entry name" value="DAPIN"/>
    <property type="match status" value="1"/>
</dbReference>
<feature type="compositionally biased region" description="Acidic residues" evidence="1">
    <location>
        <begin position="303"/>
        <end position="312"/>
    </location>
</feature>
<dbReference type="GO" id="GO:0005737">
    <property type="term" value="C:cytoplasm"/>
    <property type="evidence" value="ECO:0007669"/>
    <property type="project" value="TreeGrafter"/>
</dbReference>
<reference evidence="4 5" key="1">
    <citation type="submission" date="2024-01" db="EMBL/GenBank/DDBJ databases">
        <authorList>
            <person name="Alioto T."/>
            <person name="Alioto T."/>
            <person name="Gomez Garrido J."/>
        </authorList>
    </citation>
    <scope>NUCLEOTIDE SEQUENCE [LARGE SCALE GENOMIC DNA]</scope>
</reference>
<name>A0AAV1Q3R3_SCOSC</name>
<feature type="compositionally biased region" description="Basic and acidic residues" evidence="1">
    <location>
        <begin position="185"/>
        <end position="196"/>
    </location>
</feature>
<dbReference type="InterPro" id="IPR001660">
    <property type="entry name" value="SAM"/>
</dbReference>
<evidence type="ECO:0000259" key="3">
    <source>
        <dbReference type="PROSITE" id="PS50824"/>
    </source>
</evidence>
<protein>
    <submittedName>
        <fullName evidence="4">Uncharacterized protein LOC119888724</fullName>
    </submittedName>
</protein>
<evidence type="ECO:0000259" key="2">
    <source>
        <dbReference type="PROSITE" id="PS50105"/>
    </source>
</evidence>
<feature type="compositionally biased region" description="Basic residues" evidence="1">
    <location>
        <begin position="318"/>
        <end position="329"/>
    </location>
</feature>
<gene>
    <name evidence="4" type="ORF">FSCOSCO3_A011913</name>
</gene>
<dbReference type="Proteomes" id="UP001314229">
    <property type="component" value="Unassembled WGS sequence"/>
</dbReference>
<dbReference type="Gene3D" id="1.10.150.50">
    <property type="entry name" value="Transcription Factor, Ets-1"/>
    <property type="match status" value="2"/>
</dbReference>
<dbReference type="CDD" id="cd08321">
    <property type="entry name" value="Pyrin_ASC-like"/>
    <property type="match status" value="1"/>
</dbReference>
<feature type="compositionally biased region" description="Polar residues" evidence="1">
    <location>
        <begin position="154"/>
        <end position="170"/>
    </location>
</feature>
<feature type="region of interest" description="Disordered" evidence="1">
    <location>
        <begin position="151"/>
        <end position="209"/>
    </location>
</feature>
<dbReference type="Gene3D" id="1.10.533.10">
    <property type="entry name" value="Death Domain, Fas"/>
    <property type="match status" value="1"/>
</dbReference>
<dbReference type="AlphaFoldDB" id="A0AAV1Q3R3"/>
<evidence type="ECO:0000313" key="5">
    <source>
        <dbReference type="Proteomes" id="UP001314229"/>
    </source>
</evidence>
<dbReference type="SMART" id="SM00454">
    <property type="entry name" value="SAM"/>
    <property type="match status" value="2"/>
</dbReference>
<accession>A0AAV1Q3R3</accession>
<evidence type="ECO:0000313" key="4">
    <source>
        <dbReference type="EMBL" id="CAK6979057.1"/>
    </source>
</evidence>
<comment type="caution">
    <text evidence="4">The sequence shown here is derived from an EMBL/GenBank/DDBJ whole genome shotgun (WGS) entry which is preliminary data.</text>
</comment>
<dbReference type="EMBL" id="CAWUFR010000541">
    <property type="protein sequence ID" value="CAK6979057.1"/>
    <property type="molecule type" value="Genomic_DNA"/>
</dbReference>
<feature type="domain" description="Pyrin" evidence="3">
    <location>
        <begin position="212"/>
        <end position="294"/>
    </location>
</feature>
<feature type="domain" description="SAM" evidence="2">
    <location>
        <begin position="15"/>
        <end position="61"/>
    </location>
</feature>
<proteinExistence type="predicted"/>
<evidence type="ECO:0000256" key="1">
    <source>
        <dbReference type="SAM" id="MobiDB-lite"/>
    </source>
</evidence>
<dbReference type="SMART" id="SM01289">
    <property type="entry name" value="PYRIN"/>
    <property type="match status" value="1"/>
</dbReference>